<dbReference type="AlphaFoldDB" id="A0A2K3MES9"/>
<dbReference type="SUPFAM" id="SSF53098">
    <property type="entry name" value="Ribonuclease H-like"/>
    <property type="match status" value="1"/>
</dbReference>
<dbReference type="CDD" id="cd06222">
    <property type="entry name" value="RNase_H_like"/>
    <property type="match status" value="1"/>
</dbReference>
<dbReference type="PANTHER" id="PTHR47723:SF19">
    <property type="entry name" value="POLYNUCLEOTIDYL TRANSFERASE, RIBONUCLEASE H-LIKE SUPERFAMILY PROTEIN"/>
    <property type="match status" value="1"/>
</dbReference>
<reference evidence="2 3" key="2">
    <citation type="journal article" date="2017" name="Front. Plant Sci.">
        <title>Gene Classification and Mining of Molecular Markers Useful in Red Clover (Trifolium pratense) Breeding.</title>
        <authorList>
            <person name="Istvanek J."/>
            <person name="Dluhosova J."/>
            <person name="Dluhos P."/>
            <person name="Patkova L."/>
            <person name="Nedelnik J."/>
            <person name="Repkova J."/>
        </authorList>
    </citation>
    <scope>NUCLEOTIDE SEQUENCE [LARGE SCALE GENOMIC DNA]</scope>
    <source>
        <strain evidence="3">cv. Tatra</strain>
        <tissue evidence="2">Young leaves</tissue>
    </source>
</reference>
<dbReference type="ExpressionAtlas" id="A0A2K3MES9">
    <property type="expression patterns" value="baseline"/>
</dbReference>
<evidence type="ECO:0000313" key="3">
    <source>
        <dbReference type="Proteomes" id="UP000236291"/>
    </source>
</evidence>
<dbReference type="GO" id="GO:0004523">
    <property type="term" value="F:RNA-DNA hybrid ribonuclease activity"/>
    <property type="evidence" value="ECO:0007669"/>
    <property type="project" value="InterPro"/>
</dbReference>
<feature type="non-terminal residue" evidence="2">
    <location>
        <position position="1"/>
    </location>
</feature>
<dbReference type="InterPro" id="IPR002156">
    <property type="entry name" value="RNaseH_domain"/>
</dbReference>
<dbReference type="Pfam" id="PF13456">
    <property type="entry name" value="RVT_3"/>
    <property type="match status" value="1"/>
</dbReference>
<sequence length="89" mass="9533">GLTGLAGCGGVLRNCHGGFLAAFAAKVGSDSVVHAELWGIINALELAKNKGLERIRVDSDSMIAINLIRNGCNKEHPPFHLVQSPNEWR</sequence>
<gene>
    <name evidence="2" type="ORF">L195_g045412</name>
</gene>
<evidence type="ECO:0000259" key="1">
    <source>
        <dbReference type="Pfam" id="PF13456"/>
    </source>
</evidence>
<accession>A0A2K3MES9</accession>
<comment type="caution">
    <text evidence="2">The sequence shown here is derived from an EMBL/GenBank/DDBJ whole genome shotgun (WGS) entry which is preliminary data.</text>
</comment>
<dbReference type="GO" id="GO:0003676">
    <property type="term" value="F:nucleic acid binding"/>
    <property type="evidence" value="ECO:0007669"/>
    <property type="project" value="InterPro"/>
</dbReference>
<dbReference type="Proteomes" id="UP000236291">
    <property type="component" value="Unassembled WGS sequence"/>
</dbReference>
<evidence type="ECO:0000313" key="2">
    <source>
        <dbReference type="EMBL" id="PNX89293.1"/>
    </source>
</evidence>
<dbReference type="InterPro" id="IPR012337">
    <property type="entry name" value="RNaseH-like_sf"/>
</dbReference>
<dbReference type="InterPro" id="IPR036397">
    <property type="entry name" value="RNaseH_sf"/>
</dbReference>
<organism evidence="2 3">
    <name type="scientific">Trifolium pratense</name>
    <name type="common">Red clover</name>
    <dbReference type="NCBI Taxonomy" id="57577"/>
    <lineage>
        <taxon>Eukaryota</taxon>
        <taxon>Viridiplantae</taxon>
        <taxon>Streptophyta</taxon>
        <taxon>Embryophyta</taxon>
        <taxon>Tracheophyta</taxon>
        <taxon>Spermatophyta</taxon>
        <taxon>Magnoliopsida</taxon>
        <taxon>eudicotyledons</taxon>
        <taxon>Gunneridae</taxon>
        <taxon>Pentapetalae</taxon>
        <taxon>rosids</taxon>
        <taxon>fabids</taxon>
        <taxon>Fabales</taxon>
        <taxon>Fabaceae</taxon>
        <taxon>Papilionoideae</taxon>
        <taxon>50 kb inversion clade</taxon>
        <taxon>NPAAA clade</taxon>
        <taxon>Hologalegina</taxon>
        <taxon>IRL clade</taxon>
        <taxon>Trifolieae</taxon>
        <taxon>Trifolium</taxon>
    </lineage>
</organism>
<dbReference type="EMBL" id="ASHM01059336">
    <property type="protein sequence ID" value="PNX89293.1"/>
    <property type="molecule type" value="Genomic_DNA"/>
</dbReference>
<dbReference type="Gene3D" id="3.30.420.10">
    <property type="entry name" value="Ribonuclease H-like superfamily/Ribonuclease H"/>
    <property type="match status" value="1"/>
</dbReference>
<name>A0A2K3MES9_TRIPR</name>
<dbReference type="InterPro" id="IPR044730">
    <property type="entry name" value="RNase_H-like_dom_plant"/>
</dbReference>
<dbReference type="PANTHER" id="PTHR47723">
    <property type="entry name" value="OS05G0353850 PROTEIN"/>
    <property type="match status" value="1"/>
</dbReference>
<protein>
    <submittedName>
        <fullName evidence="2">Ribonuclease H</fullName>
    </submittedName>
</protein>
<dbReference type="InterPro" id="IPR053151">
    <property type="entry name" value="RNase_H-like"/>
</dbReference>
<reference evidence="2 3" key="1">
    <citation type="journal article" date="2014" name="Am. J. Bot.">
        <title>Genome assembly and annotation for red clover (Trifolium pratense; Fabaceae).</title>
        <authorList>
            <person name="Istvanek J."/>
            <person name="Jaros M."/>
            <person name="Krenek A."/>
            <person name="Repkova J."/>
        </authorList>
    </citation>
    <scope>NUCLEOTIDE SEQUENCE [LARGE SCALE GENOMIC DNA]</scope>
    <source>
        <strain evidence="3">cv. Tatra</strain>
        <tissue evidence="2">Young leaves</tissue>
    </source>
</reference>
<feature type="domain" description="RNase H type-1" evidence="1">
    <location>
        <begin position="3"/>
        <end position="84"/>
    </location>
</feature>
<proteinExistence type="predicted"/>